<proteinExistence type="predicted"/>
<dbReference type="RefSeq" id="XP_022235028.1">
    <property type="nucleotide sequence ID" value="XM_022379320.1"/>
</dbReference>
<sequence>IQSLDCLNDQIVQFIFSPKATEFELDSYKCDDPETAARCQQQRETLKSSMALMRRLLVDAQAKFRKMMEDNKALASRLDGDIQNAHQEVSILRAELADTNKKIAEITTSGNAASITQENMLTTCGPTPRNTVISTNQSELNSNIQNPDVPLSPNSNSNFPNKSPANVSETAGLKQTSPVSLVKDKTSNMRTTTTPNDVSCERCKSIKQKFHFYYLETTECTYEDINQFKERLCQQEEFNFKLSQQNRSLQRELEELRGYKENAHAQEDEFRPQIQRLETELQHSKEALSALKEDRKRLKAEKFDLLNQMKQLYGTLEDKEQELRDFIRNYEQRMKESDESLKQLVRTREESEREKWNILKHARDEAERSVALCAQIGLKDAQIRQLQEELKSLRDRMGYASDAESTRHFRTNGYHSPSMASTVQTLSERDSCNTPTLTPASDPTLSLFGGTPAITVDDEDPNSLYCSTASARGIQRPCLSGLSRSAEEIYVNSSGISDVSTGKKSRKRKDVKGTWGSISRIFSRGRHRKGVDPSLFDGGSAGQRSSWSPQSSLCVSPLTEDSYNEKLKLLEEAQETPMEKWKAATVLSWLEISLGMPQYGAKCAENVKSGK</sequence>
<feature type="coiled-coil region" evidence="1">
    <location>
        <begin position="242"/>
        <end position="403"/>
    </location>
</feature>
<organism evidence="4 5">
    <name type="scientific">Limulus polyphemus</name>
    <name type="common">Atlantic horseshoe crab</name>
    <dbReference type="NCBI Taxonomy" id="6850"/>
    <lineage>
        <taxon>Eukaryota</taxon>
        <taxon>Metazoa</taxon>
        <taxon>Ecdysozoa</taxon>
        <taxon>Arthropoda</taxon>
        <taxon>Chelicerata</taxon>
        <taxon>Merostomata</taxon>
        <taxon>Xiphosura</taxon>
        <taxon>Limulidae</taxon>
        <taxon>Limulus</taxon>
    </lineage>
</organism>
<feature type="region of interest" description="Disordered" evidence="2">
    <location>
        <begin position="140"/>
        <end position="176"/>
    </location>
</feature>
<evidence type="ECO:0000313" key="5">
    <source>
        <dbReference type="RefSeq" id="XP_022235028.1"/>
    </source>
</evidence>
<keyword evidence="4" id="KW-1185">Reference proteome</keyword>
<feature type="non-terminal residue" evidence="5">
    <location>
        <position position="1"/>
    </location>
</feature>
<dbReference type="InterPro" id="IPR037614">
    <property type="entry name" value="Kazrin"/>
</dbReference>
<dbReference type="InterPro" id="IPR013761">
    <property type="entry name" value="SAM/pointed_sf"/>
</dbReference>
<keyword evidence="1" id="KW-0175">Coiled coil</keyword>
<protein>
    <submittedName>
        <fullName evidence="5">Kazrin-like</fullName>
    </submittedName>
</protein>
<feature type="domain" description="Kazrin N-terminal" evidence="3">
    <location>
        <begin position="223"/>
        <end position="396"/>
    </location>
</feature>
<dbReference type="Pfam" id="PF25986">
    <property type="entry name" value="Kazrin"/>
    <property type="match status" value="1"/>
</dbReference>
<dbReference type="PANTHER" id="PTHR12776">
    <property type="entry name" value="KAZRIN-RELATED"/>
    <property type="match status" value="1"/>
</dbReference>
<feature type="compositionally biased region" description="Low complexity" evidence="2">
    <location>
        <begin position="151"/>
        <end position="164"/>
    </location>
</feature>
<evidence type="ECO:0000259" key="3">
    <source>
        <dbReference type="Pfam" id="PF25986"/>
    </source>
</evidence>
<evidence type="ECO:0000313" key="4">
    <source>
        <dbReference type="Proteomes" id="UP000694941"/>
    </source>
</evidence>
<feature type="compositionally biased region" description="Polar residues" evidence="2">
    <location>
        <begin position="542"/>
        <end position="553"/>
    </location>
</feature>
<feature type="non-terminal residue" evidence="5">
    <location>
        <position position="611"/>
    </location>
</feature>
<accession>A0ABM1RUH3</accession>
<gene>
    <name evidence="5" type="primary">LOC106475117</name>
</gene>
<dbReference type="Gene3D" id="1.10.150.50">
    <property type="entry name" value="Transcription Factor, Ets-1"/>
    <property type="match status" value="1"/>
</dbReference>
<dbReference type="GeneID" id="106475117"/>
<dbReference type="InterPro" id="IPR059089">
    <property type="entry name" value="Kazrin_N"/>
</dbReference>
<feature type="region of interest" description="Disordered" evidence="2">
    <location>
        <begin position="529"/>
        <end position="553"/>
    </location>
</feature>
<evidence type="ECO:0000256" key="1">
    <source>
        <dbReference type="SAM" id="Coils"/>
    </source>
</evidence>
<dbReference type="Proteomes" id="UP000694941">
    <property type="component" value="Unplaced"/>
</dbReference>
<evidence type="ECO:0000256" key="2">
    <source>
        <dbReference type="SAM" id="MobiDB-lite"/>
    </source>
</evidence>
<dbReference type="PANTHER" id="PTHR12776:SF1">
    <property type="entry name" value="KAZRIN"/>
    <property type="match status" value="1"/>
</dbReference>
<reference evidence="5" key="1">
    <citation type="submission" date="2025-08" db="UniProtKB">
        <authorList>
            <consortium name="RefSeq"/>
        </authorList>
    </citation>
    <scope>IDENTIFICATION</scope>
    <source>
        <tissue evidence="5">Muscle</tissue>
    </source>
</reference>
<name>A0ABM1RUH3_LIMPO</name>
<feature type="compositionally biased region" description="Polar residues" evidence="2">
    <location>
        <begin position="165"/>
        <end position="176"/>
    </location>
</feature>